<name>A0A8J4XUL7_CHIOP</name>
<dbReference type="AlphaFoldDB" id="A0A8J4XUL7"/>
<sequence length="207" mass="23496">MDRGSLAQHWFQLSAILPIPKQSLVSAARVAGVYPLSGCAYRLVMPSCAAINCTNRPGPGSGKSFHRICGQQQRQPGQPEVQEPEDMEARLFNKLFARGPANQQQDVREVLRKSMEEWVPFKGELAWSLFPYQHREVWVDLFIRYNTPLPSSAAVERLFSTAGDVLRAKRSSLEEVNFQELVFLKGNMDLLEEKMGQENVEEEEEDL</sequence>
<dbReference type="GO" id="GO:0046983">
    <property type="term" value="F:protein dimerization activity"/>
    <property type="evidence" value="ECO:0007669"/>
    <property type="project" value="InterPro"/>
</dbReference>
<evidence type="ECO:0000313" key="2">
    <source>
        <dbReference type="EMBL" id="KAG0714696.1"/>
    </source>
</evidence>
<keyword evidence="3" id="KW-1185">Reference proteome</keyword>
<dbReference type="Pfam" id="PF05699">
    <property type="entry name" value="Dimer_Tnp_hAT"/>
    <property type="match status" value="1"/>
</dbReference>
<proteinExistence type="predicted"/>
<evidence type="ECO:0000313" key="3">
    <source>
        <dbReference type="Proteomes" id="UP000770661"/>
    </source>
</evidence>
<reference evidence="2" key="1">
    <citation type="submission" date="2020-07" db="EMBL/GenBank/DDBJ databases">
        <title>The High-quality genome of the commercially important snow crab, Chionoecetes opilio.</title>
        <authorList>
            <person name="Jeong J.-H."/>
            <person name="Ryu S."/>
        </authorList>
    </citation>
    <scope>NUCLEOTIDE SEQUENCE</scope>
    <source>
        <strain evidence="2">MADBK_172401_WGS</strain>
        <tissue evidence="2">Digestive gland</tissue>
    </source>
</reference>
<feature type="domain" description="HAT C-terminal dimerisation" evidence="1">
    <location>
        <begin position="151"/>
        <end position="188"/>
    </location>
</feature>
<accession>A0A8J4XUL7</accession>
<dbReference type="Proteomes" id="UP000770661">
    <property type="component" value="Unassembled WGS sequence"/>
</dbReference>
<dbReference type="EMBL" id="JACEEZ010020317">
    <property type="protein sequence ID" value="KAG0714696.1"/>
    <property type="molecule type" value="Genomic_DNA"/>
</dbReference>
<dbReference type="InterPro" id="IPR008906">
    <property type="entry name" value="HATC_C_dom"/>
</dbReference>
<protein>
    <recommendedName>
        <fullName evidence="1">HAT C-terminal dimerisation domain-containing protein</fullName>
    </recommendedName>
</protein>
<organism evidence="2 3">
    <name type="scientific">Chionoecetes opilio</name>
    <name type="common">Atlantic snow crab</name>
    <name type="synonym">Cancer opilio</name>
    <dbReference type="NCBI Taxonomy" id="41210"/>
    <lineage>
        <taxon>Eukaryota</taxon>
        <taxon>Metazoa</taxon>
        <taxon>Ecdysozoa</taxon>
        <taxon>Arthropoda</taxon>
        <taxon>Crustacea</taxon>
        <taxon>Multicrustacea</taxon>
        <taxon>Malacostraca</taxon>
        <taxon>Eumalacostraca</taxon>
        <taxon>Eucarida</taxon>
        <taxon>Decapoda</taxon>
        <taxon>Pleocyemata</taxon>
        <taxon>Brachyura</taxon>
        <taxon>Eubrachyura</taxon>
        <taxon>Majoidea</taxon>
        <taxon>Majidae</taxon>
        <taxon>Chionoecetes</taxon>
    </lineage>
</organism>
<comment type="caution">
    <text evidence="2">The sequence shown here is derived from an EMBL/GenBank/DDBJ whole genome shotgun (WGS) entry which is preliminary data.</text>
</comment>
<gene>
    <name evidence="2" type="ORF">GWK47_001499</name>
</gene>
<dbReference type="OrthoDB" id="6380091at2759"/>
<evidence type="ECO:0000259" key="1">
    <source>
        <dbReference type="Pfam" id="PF05699"/>
    </source>
</evidence>